<dbReference type="EMBL" id="RZGK01000021">
    <property type="protein sequence ID" value="KAF9691457.1"/>
    <property type="molecule type" value="Genomic_DNA"/>
</dbReference>
<proteinExistence type="inferred from homology"/>
<evidence type="ECO:0000256" key="2">
    <source>
        <dbReference type="ARBA" id="ARBA00022630"/>
    </source>
</evidence>
<evidence type="ECO:0000313" key="6">
    <source>
        <dbReference type="Proteomes" id="UP000651452"/>
    </source>
</evidence>
<dbReference type="GO" id="GO:0004499">
    <property type="term" value="F:N,N-dimethylaniline monooxygenase activity"/>
    <property type="evidence" value="ECO:0007669"/>
    <property type="project" value="InterPro"/>
</dbReference>
<keyword evidence="4" id="KW-0560">Oxidoreductase</keyword>
<accession>A0A8H7IV96</accession>
<evidence type="ECO:0000256" key="3">
    <source>
        <dbReference type="ARBA" id="ARBA00022827"/>
    </source>
</evidence>
<gene>
    <name evidence="5" type="ORF">EKO04_010585</name>
</gene>
<dbReference type="Proteomes" id="UP000651452">
    <property type="component" value="Unassembled WGS sequence"/>
</dbReference>
<dbReference type="GO" id="GO:0050661">
    <property type="term" value="F:NADP binding"/>
    <property type="evidence" value="ECO:0007669"/>
    <property type="project" value="InterPro"/>
</dbReference>
<keyword evidence="2" id="KW-0285">Flavoprotein</keyword>
<dbReference type="InterPro" id="IPR020946">
    <property type="entry name" value="Flavin_mOase-like"/>
</dbReference>
<dbReference type="InterPro" id="IPR036188">
    <property type="entry name" value="FAD/NAD-bd_sf"/>
</dbReference>
<dbReference type="GO" id="GO:0050660">
    <property type="term" value="F:flavin adenine dinucleotide binding"/>
    <property type="evidence" value="ECO:0007669"/>
    <property type="project" value="InterPro"/>
</dbReference>
<dbReference type="OrthoDB" id="2915840at2759"/>
<protein>
    <submittedName>
        <fullName evidence="5">Uncharacterized protein</fullName>
    </submittedName>
</protein>
<dbReference type="PANTHER" id="PTHR23023">
    <property type="entry name" value="DIMETHYLANILINE MONOOXYGENASE"/>
    <property type="match status" value="1"/>
</dbReference>
<name>A0A8H7IV96_9PLEO</name>
<dbReference type="SUPFAM" id="SSF51905">
    <property type="entry name" value="FAD/NAD(P)-binding domain"/>
    <property type="match status" value="1"/>
</dbReference>
<dbReference type="Gene3D" id="3.50.50.60">
    <property type="entry name" value="FAD/NAD(P)-binding domain"/>
    <property type="match status" value="1"/>
</dbReference>
<reference evidence="5" key="1">
    <citation type="submission" date="2018-12" db="EMBL/GenBank/DDBJ databases">
        <authorList>
            <person name="Syme R.A."/>
            <person name="Farfan-Caceres L."/>
            <person name="Lichtenzveig J."/>
        </authorList>
    </citation>
    <scope>NUCLEOTIDE SEQUENCE</scope>
    <source>
        <strain evidence="5">Al4</strain>
    </source>
</reference>
<evidence type="ECO:0000256" key="1">
    <source>
        <dbReference type="ARBA" id="ARBA00009183"/>
    </source>
</evidence>
<dbReference type="AlphaFoldDB" id="A0A8H7IV96"/>
<keyword evidence="6" id="KW-1185">Reference proteome</keyword>
<comment type="caution">
    <text evidence="5">The sequence shown here is derived from an EMBL/GenBank/DDBJ whole genome shotgun (WGS) entry which is preliminary data.</text>
</comment>
<dbReference type="InterPro" id="IPR050346">
    <property type="entry name" value="FMO-like"/>
</dbReference>
<evidence type="ECO:0000256" key="4">
    <source>
        <dbReference type="ARBA" id="ARBA00023002"/>
    </source>
</evidence>
<reference evidence="5" key="2">
    <citation type="submission" date="2020-09" db="EMBL/GenBank/DDBJ databases">
        <title>Reference genome assembly for Australian Ascochyta lentis isolate Al4.</title>
        <authorList>
            <person name="Lee R.C."/>
            <person name="Farfan-Caceres L.M."/>
            <person name="Debler J.W."/>
            <person name="Williams A.H."/>
            <person name="Henares B.M."/>
        </authorList>
    </citation>
    <scope>NUCLEOTIDE SEQUENCE</scope>
    <source>
        <strain evidence="5">Al4</strain>
    </source>
</reference>
<organism evidence="5 6">
    <name type="scientific">Ascochyta lentis</name>
    <dbReference type="NCBI Taxonomy" id="205686"/>
    <lineage>
        <taxon>Eukaryota</taxon>
        <taxon>Fungi</taxon>
        <taxon>Dikarya</taxon>
        <taxon>Ascomycota</taxon>
        <taxon>Pezizomycotina</taxon>
        <taxon>Dothideomycetes</taxon>
        <taxon>Pleosporomycetidae</taxon>
        <taxon>Pleosporales</taxon>
        <taxon>Pleosporineae</taxon>
        <taxon>Didymellaceae</taxon>
        <taxon>Ascochyta</taxon>
    </lineage>
</organism>
<keyword evidence="3" id="KW-0274">FAD</keyword>
<sequence length="389" mass="44358">MSPSPRGQFSDFPMKTDGFNLADDHIPGEHVNEYLCDFANRFDVLKFVRFNTGVDVAADNGLAGWTLTVAKTFNNERTEMTIKASKLIVATGLTLEPFMPILHGRDIFHAPIYHTSEFARAESGLDGFSSIRNFFQQHWLGRKIVDTFFAKMQHSIEESNRYHENPETSKLHQWDGVFFIGTNRGLLNYDVDFFETHSYLSNGDVLETDVLICGTGWKDTPQIEFVTERELGLPGHLTLSAQPYLAKADYAILRTCPKLQNQPPSRKIKPLSDDAVEATPEPYRLYRFMVPPALIDSRTLAFAGAYRIPATTFIAQTQALWITAFFDNQIPELAEGFNPNSNRIMFETILHTQFGKWRYSKGFDDRFPELWFDCLPYVDLLLKDVGVPN</sequence>
<comment type="similarity">
    <text evidence="1">Belongs to the FMO family.</text>
</comment>
<dbReference type="Pfam" id="PF00743">
    <property type="entry name" value="FMO-like"/>
    <property type="match status" value="1"/>
</dbReference>
<evidence type="ECO:0000313" key="5">
    <source>
        <dbReference type="EMBL" id="KAF9691457.1"/>
    </source>
</evidence>